<organism evidence="1">
    <name type="scientific">bioreactor metagenome</name>
    <dbReference type="NCBI Taxonomy" id="1076179"/>
    <lineage>
        <taxon>unclassified sequences</taxon>
        <taxon>metagenomes</taxon>
        <taxon>ecological metagenomes</taxon>
    </lineage>
</organism>
<name>A0A644VI07_9ZZZZ</name>
<proteinExistence type="predicted"/>
<protein>
    <recommendedName>
        <fullName evidence="2">Alkaline shock protein 23</fullName>
    </recommendedName>
</protein>
<dbReference type="AlphaFoldDB" id="A0A644VI07"/>
<reference evidence="1" key="1">
    <citation type="submission" date="2019-08" db="EMBL/GenBank/DDBJ databases">
        <authorList>
            <person name="Kucharzyk K."/>
            <person name="Murdoch R.W."/>
            <person name="Higgins S."/>
            <person name="Loffler F."/>
        </authorList>
    </citation>
    <scope>NUCLEOTIDE SEQUENCE</scope>
</reference>
<gene>
    <name evidence="1" type="ORF">SDC9_36924</name>
</gene>
<dbReference type="EMBL" id="VSSQ01000315">
    <property type="protein sequence ID" value="MPL90867.1"/>
    <property type="molecule type" value="Genomic_DNA"/>
</dbReference>
<evidence type="ECO:0008006" key="2">
    <source>
        <dbReference type="Google" id="ProtNLM"/>
    </source>
</evidence>
<comment type="caution">
    <text evidence="1">The sequence shown here is derived from an EMBL/GenBank/DDBJ whole genome shotgun (WGS) entry which is preliminary data.</text>
</comment>
<evidence type="ECO:0000313" key="1">
    <source>
        <dbReference type="EMBL" id="MPL90867.1"/>
    </source>
</evidence>
<sequence>MIGGKTIISEEVFADLVKTAMSKVGSVAVSTGEGSALAVIAKKVAERVVPQVNVKKTDAITGEGDQGTVGHVAFEVKVTVIYGANIPDTVVALREMIVKEVETITGYQVDKVDVLVEKLLKSEELELAKPEA</sequence>
<dbReference type="Pfam" id="PF03780">
    <property type="entry name" value="Asp23"/>
    <property type="match status" value="1"/>
</dbReference>
<accession>A0A644VI07</accession>
<dbReference type="InterPro" id="IPR005531">
    <property type="entry name" value="Asp23"/>
</dbReference>